<accession>A0A848LFC2</accession>
<organism evidence="1 2">
    <name type="scientific">Pyxidicoccus fallax</name>
    <dbReference type="NCBI Taxonomy" id="394095"/>
    <lineage>
        <taxon>Bacteria</taxon>
        <taxon>Pseudomonadati</taxon>
        <taxon>Myxococcota</taxon>
        <taxon>Myxococcia</taxon>
        <taxon>Myxococcales</taxon>
        <taxon>Cystobacterineae</taxon>
        <taxon>Myxococcaceae</taxon>
        <taxon>Pyxidicoccus</taxon>
    </lineage>
</organism>
<comment type="caution">
    <text evidence="1">The sequence shown here is derived from an EMBL/GenBank/DDBJ whole genome shotgun (WGS) entry which is preliminary data.</text>
</comment>
<protein>
    <submittedName>
        <fullName evidence="1">DUF4276 family protein</fullName>
    </submittedName>
</protein>
<dbReference type="EMBL" id="JABBJJ010000043">
    <property type="protein sequence ID" value="NMO15605.1"/>
    <property type="molecule type" value="Genomic_DNA"/>
</dbReference>
<dbReference type="Proteomes" id="UP000518300">
    <property type="component" value="Unassembled WGS sequence"/>
</dbReference>
<dbReference type="AlphaFoldDB" id="A0A848LFC2"/>
<proteinExistence type="predicted"/>
<evidence type="ECO:0000313" key="2">
    <source>
        <dbReference type="Proteomes" id="UP000518300"/>
    </source>
</evidence>
<gene>
    <name evidence="1" type="ORF">HG543_12190</name>
</gene>
<reference evidence="1 2" key="1">
    <citation type="submission" date="2020-04" db="EMBL/GenBank/DDBJ databases">
        <title>Draft genome of Pyxidicoccus fallax type strain.</title>
        <authorList>
            <person name="Whitworth D.E."/>
        </authorList>
    </citation>
    <scope>NUCLEOTIDE SEQUENCE [LARGE SCALE GENOMIC DNA]</scope>
    <source>
        <strain evidence="1 2">DSM 14698</strain>
    </source>
</reference>
<keyword evidence="2" id="KW-1185">Reference proteome</keyword>
<evidence type="ECO:0000313" key="1">
    <source>
        <dbReference type="EMBL" id="NMO15605.1"/>
    </source>
</evidence>
<sequence>MKRLFIVVEGPTEEGFVKGVLGPHLQGRSIFTFPIIVTTRRDESTGAKLNKGGGPWRNWYRDLKRVMGDNPGPNVAFTTLIDLYGLPKDFPQIEALSTIRDTLQRASEVEAVMYQQFGDHRFIPYAQRHEFEALVLAGLDSLAGFLDAEEDLKGVKQLRSEVANQSPEDVNDGRDTAPSKRLEARIPSYSKTLHGPLVVEDVGLARLRVVCPRFHAWVTRLEGLSLAPA</sequence>
<name>A0A848LFC2_9BACT</name>
<dbReference type="Pfam" id="PF14103">
    <property type="entry name" value="DUF4276"/>
    <property type="match status" value="1"/>
</dbReference>
<dbReference type="RefSeq" id="WP_169344895.1">
    <property type="nucleotide sequence ID" value="NZ_JABBJJ010000043.1"/>
</dbReference>
<dbReference type="InterPro" id="IPR025455">
    <property type="entry name" value="DUF4276"/>
</dbReference>